<dbReference type="Pfam" id="PF01850">
    <property type="entry name" value="PIN"/>
    <property type="match status" value="1"/>
</dbReference>
<comment type="similarity">
    <text evidence="6">Belongs to the PINc/VapC protein family.</text>
</comment>
<sequence length="132" mass="14472">MAHYLDTSALVKLVVPEPESEVLRRWMEATDDVLLTSDLARTELVRAVRRVRPEAAPLARMVLDSLTVIRLGSGIFEDAARLDPPDLRSLDALHLAAALALEDDLQGVVTYDDRLARATRLLGFTAIAPGID</sequence>
<dbReference type="AlphaFoldDB" id="A0A285VIB2"/>
<feature type="binding site" evidence="6">
    <location>
        <position position="91"/>
    </location>
    <ligand>
        <name>Mg(2+)</name>
        <dbReference type="ChEBI" id="CHEBI:18420"/>
    </ligand>
</feature>
<dbReference type="GO" id="GO:0000287">
    <property type="term" value="F:magnesium ion binding"/>
    <property type="evidence" value="ECO:0007669"/>
    <property type="project" value="UniProtKB-UniRule"/>
</dbReference>
<dbReference type="GO" id="GO:0016787">
    <property type="term" value="F:hydrolase activity"/>
    <property type="evidence" value="ECO:0007669"/>
    <property type="project" value="UniProtKB-KW"/>
</dbReference>
<dbReference type="InterPro" id="IPR029060">
    <property type="entry name" value="PIN-like_dom_sf"/>
</dbReference>
<evidence type="ECO:0000313" key="8">
    <source>
        <dbReference type="EMBL" id="SOC53617.1"/>
    </source>
</evidence>
<keyword evidence="2 6" id="KW-0540">Nuclease</keyword>
<keyword evidence="3 6" id="KW-0479">Metal-binding</keyword>
<dbReference type="Proteomes" id="UP000219688">
    <property type="component" value="Unassembled WGS sequence"/>
</dbReference>
<keyword evidence="4 6" id="KW-0378">Hydrolase</keyword>
<evidence type="ECO:0000256" key="3">
    <source>
        <dbReference type="ARBA" id="ARBA00022723"/>
    </source>
</evidence>
<proteinExistence type="inferred from homology"/>
<accession>A0A285VIB2</accession>
<gene>
    <name evidence="6" type="primary">vapC</name>
    <name evidence="8" type="ORF">SAMN05421879_10245</name>
</gene>
<dbReference type="HAMAP" id="MF_00265">
    <property type="entry name" value="VapC_Nob1"/>
    <property type="match status" value="1"/>
</dbReference>
<evidence type="ECO:0000256" key="4">
    <source>
        <dbReference type="ARBA" id="ARBA00022801"/>
    </source>
</evidence>
<evidence type="ECO:0000256" key="2">
    <source>
        <dbReference type="ARBA" id="ARBA00022722"/>
    </source>
</evidence>
<keyword evidence="9" id="KW-1185">Reference proteome</keyword>
<keyword evidence="1 6" id="KW-1277">Toxin-antitoxin system</keyword>
<comment type="function">
    <text evidence="6">Toxic component of a toxin-antitoxin (TA) system. An RNase.</text>
</comment>
<dbReference type="InterPro" id="IPR002716">
    <property type="entry name" value="PIN_dom"/>
</dbReference>
<reference evidence="9" key="1">
    <citation type="submission" date="2017-08" db="EMBL/GenBank/DDBJ databases">
        <authorList>
            <person name="Varghese N."/>
            <person name="Submissions S."/>
        </authorList>
    </citation>
    <scope>NUCLEOTIDE SEQUENCE [LARGE SCALE GENOMIC DNA]</scope>
    <source>
        <strain evidence="9">USBA17B2</strain>
    </source>
</reference>
<dbReference type="SUPFAM" id="SSF88723">
    <property type="entry name" value="PIN domain-like"/>
    <property type="match status" value="1"/>
</dbReference>
<dbReference type="Gene3D" id="3.40.50.1010">
    <property type="entry name" value="5'-nuclease"/>
    <property type="match status" value="1"/>
</dbReference>
<dbReference type="RefSeq" id="WP_097187106.1">
    <property type="nucleotide sequence ID" value="NZ_OBQK01000002.1"/>
</dbReference>
<comment type="cofactor">
    <cofactor evidence="6">
        <name>Mg(2+)</name>
        <dbReference type="ChEBI" id="CHEBI:18420"/>
    </cofactor>
</comment>
<evidence type="ECO:0000256" key="1">
    <source>
        <dbReference type="ARBA" id="ARBA00022649"/>
    </source>
</evidence>
<evidence type="ECO:0000256" key="6">
    <source>
        <dbReference type="HAMAP-Rule" id="MF_00265"/>
    </source>
</evidence>
<dbReference type="EC" id="3.1.-.-" evidence="6"/>
<feature type="domain" description="PIN" evidence="7">
    <location>
        <begin position="4"/>
        <end position="119"/>
    </location>
</feature>
<dbReference type="InterPro" id="IPR022907">
    <property type="entry name" value="VapC_family"/>
</dbReference>
<feature type="binding site" evidence="6">
    <location>
        <position position="6"/>
    </location>
    <ligand>
        <name>Mg(2+)</name>
        <dbReference type="ChEBI" id="CHEBI:18420"/>
    </ligand>
</feature>
<evidence type="ECO:0000256" key="5">
    <source>
        <dbReference type="ARBA" id="ARBA00022842"/>
    </source>
</evidence>
<evidence type="ECO:0000259" key="7">
    <source>
        <dbReference type="Pfam" id="PF01850"/>
    </source>
</evidence>
<organism evidence="8 9">
    <name type="scientific">Ornithinimicrobium cerasi</name>
    <dbReference type="NCBI Taxonomy" id="2248773"/>
    <lineage>
        <taxon>Bacteria</taxon>
        <taxon>Bacillati</taxon>
        <taxon>Actinomycetota</taxon>
        <taxon>Actinomycetes</taxon>
        <taxon>Micrococcales</taxon>
        <taxon>Ornithinimicrobiaceae</taxon>
        <taxon>Ornithinimicrobium</taxon>
    </lineage>
</organism>
<dbReference type="EMBL" id="OBQK01000002">
    <property type="protein sequence ID" value="SOC53617.1"/>
    <property type="molecule type" value="Genomic_DNA"/>
</dbReference>
<dbReference type="GO" id="GO:0090729">
    <property type="term" value="F:toxin activity"/>
    <property type="evidence" value="ECO:0007669"/>
    <property type="project" value="UniProtKB-KW"/>
</dbReference>
<keyword evidence="5 6" id="KW-0460">Magnesium</keyword>
<dbReference type="CDD" id="cd09874">
    <property type="entry name" value="PIN_MT3492-like"/>
    <property type="match status" value="1"/>
</dbReference>
<dbReference type="GO" id="GO:0004540">
    <property type="term" value="F:RNA nuclease activity"/>
    <property type="evidence" value="ECO:0007669"/>
    <property type="project" value="InterPro"/>
</dbReference>
<name>A0A285VIB2_9MICO</name>
<protein>
    <recommendedName>
        <fullName evidence="6">Ribonuclease VapC</fullName>
        <shortName evidence="6">RNase VapC</shortName>
        <ecNumber evidence="6">3.1.-.-</ecNumber>
    </recommendedName>
    <alternativeName>
        <fullName evidence="6">Toxin VapC</fullName>
    </alternativeName>
</protein>
<evidence type="ECO:0000313" key="9">
    <source>
        <dbReference type="Proteomes" id="UP000219688"/>
    </source>
</evidence>
<keyword evidence="6" id="KW-0800">Toxin</keyword>